<gene>
    <name evidence="2" type="ORF">ILEXP_LOCUS14259</name>
    <name evidence="3" type="ORF">ILEXP_LOCUS14260</name>
</gene>
<organism evidence="2 4">
    <name type="scientific">Ilex paraguariensis</name>
    <name type="common">yerba mate</name>
    <dbReference type="NCBI Taxonomy" id="185542"/>
    <lineage>
        <taxon>Eukaryota</taxon>
        <taxon>Viridiplantae</taxon>
        <taxon>Streptophyta</taxon>
        <taxon>Embryophyta</taxon>
        <taxon>Tracheophyta</taxon>
        <taxon>Spermatophyta</taxon>
        <taxon>Magnoliopsida</taxon>
        <taxon>eudicotyledons</taxon>
        <taxon>Gunneridae</taxon>
        <taxon>Pentapetalae</taxon>
        <taxon>asterids</taxon>
        <taxon>campanulids</taxon>
        <taxon>Aquifoliales</taxon>
        <taxon>Aquifoliaceae</taxon>
        <taxon>Ilex</taxon>
    </lineage>
</organism>
<accession>A0ABC8RN43</accession>
<sequence>MSKVNGFKDSEESLKERLTKKQAKMTETMSKSDVTILVVEEAKFKKSKIEKESVLLKFKLAKVAKRCSNPEVDLCTKNMHGEYNKAIFESFLDG</sequence>
<dbReference type="EMBL" id="CAUOFW020001569">
    <property type="protein sequence ID" value="CAK9146416.1"/>
    <property type="molecule type" value="Genomic_DNA"/>
</dbReference>
<name>A0ABC8RN43_9AQUA</name>
<evidence type="ECO:0000313" key="2">
    <source>
        <dbReference type="EMBL" id="CAK9146416.1"/>
    </source>
</evidence>
<dbReference type="Proteomes" id="UP001642360">
    <property type="component" value="Unassembled WGS sequence"/>
</dbReference>
<dbReference type="EMBL" id="CAUOFW020001569">
    <property type="protein sequence ID" value="CAK9146417.1"/>
    <property type="molecule type" value="Genomic_DNA"/>
</dbReference>
<dbReference type="AlphaFoldDB" id="A0ABC8RN43"/>
<feature type="region of interest" description="Disordered" evidence="1">
    <location>
        <begin position="1"/>
        <end position="25"/>
    </location>
</feature>
<evidence type="ECO:0000256" key="1">
    <source>
        <dbReference type="SAM" id="MobiDB-lite"/>
    </source>
</evidence>
<feature type="compositionally biased region" description="Basic and acidic residues" evidence="1">
    <location>
        <begin position="1"/>
        <end position="19"/>
    </location>
</feature>
<keyword evidence="4" id="KW-1185">Reference proteome</keyword>
<proteinExistence type="predicted"/>
<reference evidence="2 4" key="1">
    <citation type="submission" date="2024-02" db="EMBL/GenBank/DDBJ databases">
        <authorList>
            <person name="Vignale AGUSTIN F."/>
            <person name="Sosa J E."/>
            <person name="Modenutti C."/>
        </authorList>
    </citation>
    <scope>NUCLEOTIDE SEQUENCE [LARGE SCALE GENOMIC DNA]</scope>
</reference>
<evidence type="ECO:0000313" key="3">
    <source>
        <dbReference type="EMBL" id="CAK9146417.1"/>
    </source>
</evidence>
<protein>
    <submittedName>
        <fullName evidence="2">Uncharacterized protein</fullName>
    </submittedName>
</protein>
<comment type="caution">
    <text evidence="2">The sequence shown here is derived from an EMBL/GenBank/DDBJ whole genome shotgun (WGS) entry which is preliminary data.</text>
</comment>
<evidence type="ECO:0000313" key="4">
    <source>
        <dbReference type="Proteomes" id="UP001642360"/>
    </source>
</evidence>